<dbReference type="PANTHER" id="PTHR45527:SF1">
    <property type="entry name" value="FATTY ACID SYNTHASE"/>
    <property type="match status" value="1"/>
</dbReference>
<accession>A0ABT6ZQT0</accession>
<evidence type="ECO:0000256" key="3">
    <source>
        <dbReference type="SAM" id="MobiDB-lite"/>
    </source>
</evidence>
<organism evidence="5 6">
    <name type="scientific">Streptomyces iconiensis</name>
    <dbReference type="NCBI Taxonomy" id="1384038"/>
    <lineage>
        <taxon>Bacteria</taxon>
        <taxon>Bacillati</taxon>
        <taxon>Actinomycetota</taxon>
        <taxon>Actinomycetes</taxon>
        <taxon>Kitasatosporales</taxon>
        <taxon>Streptomycetaceae</taxon>
        <taxon>Streptomyces</taxon>
    </lineage>
</organism>
<feature type="compositionally biased region" description="Basic and acidic residues" evidence="3">
    <location>
        <begin position="529"/>
        <end position="543"/>
    </location>
</feature>
<proteinExistence type="predicted"/>
<dbReference type="InterPro" id="IPR045851">
    <property type="entry name" value="AMP-bd_C_sf"/>
</dbReference>
<reference evidence="5 6" key="1">
    <citation type="submission" date="2023-05" db="EMBL/GenBank/DDBJ databases">
        <title>Streptantibioticus silvisoli sp. nov., acidotolerant actinomycetes 1 from pine litter.</title>
        <authorList>
            <person name="Swiecimska M."/>
            <person name="Golinska P."/>
            <person name="Sangal V."/>
            <person name="Wachnowicz B."/>
            <person name="Goodfellow M."/>
        </authorList>
    </citation>
    <scope>NUCLEOTIDE SEQUENCE [LARGE SCALE GENOMIC DNA]</scope>
    <source>
        <strain evidence="5 6">DSM 42109</strain>
    </source>
</reference>
<name>A0ABT6ZQT0_9ACTN</name>
<keyword evidence="1" id="KW-0596">Phosphopantetheine</keyword>
<keyword evidence="2" id="KW-0597">Phosphoprotein</keyword>
<dbReference type="EMBL" id="JANCPR020000004">
    <property type="protein sequence ID" value="MDJ1131415.1"/>
    <property type="molecule type" value="Genomic_DNA"/>
</dbReference>
<evidence type="ECO:0000256" key="2">
    <source>
        <dbReference type="ARBA" id="ARBA00022553"/>
    </source>
</evidence>
<evidence type="ECO:0000313" key="6">
    <source>
        <dbReference type="Proteomes" id="UP001214441"/>
    </source>
</evidence>
<dbReference type="InterPro" id="IPR042099">
    <property type="entry name" value="ANL_N_sf"/>
</dbReference>
<comment type="caution">
    <text evidence="5">The sequence shown here is derived from an EMBL/GenBank/DDBJ whole genome shotgun (WGS) entry which is preliminary data.</text>
</comment>
<keyword evidence="6" id="KW-1185">Reference proteome</keyword>
<feature type="domain" description="Carrier" evidence="4">
    <location>
        <begin position="572"/>
        <end position="647"/>
    </location>
</feature>
<dbReference type="SUPFAM" id="SSF47336">
    <property type="entry name" value="ACP-like"/>
    <property type="match status" value="1"/>
</dbReference>
<dbReference type="InterPro" id="IPR020806">
    <property type="entry name" value="PKS_PP-bd"/>
</dbReference>
<evidence type="ECO:0000259" key="4">
    <source>
        <dbReference type="PROSITE" id="PS50075"/>
    </source>
</evidence>
<feature type="compositionally biased region" description="Pro residues" evidence="3">
    <location>
        <begin position="23"/>
        <end position="32"/>
    </location>
</feature>
<dbReference type="Pfam" id="PF00501">
    <property type="entry name" value="AMP-binding"/>
    <property type="match status" value="1"/>
</dbReference>
<dbReference type="PANTHER" id="PTHR45527">
    <property type="entry name" value="NONRIBOSOMAL PEPTIDE SYNTHETASE"/>
    <property type="match status" value="1"/>
</dbReference>
<feature type="region of interest" description="Disordered" evidence="3">
    <location>
        <begin position="529"/>
        <end position="575"/>
    </location>
</feature>
<gene>
    <name evidence="5" type="ORF">NMN56_005480</name>
</gene>
<dbReference type="Proteomes" id="UP001214441">
    <property type="component" value="Unassembled WGS sequence"/>
</dbReference>
<dbReference type="InterPro" id="IPR009081">
    <property type="entry name" value="PP-bd_ACP"/>
</dbReference>
<protein>
    <submittedName>
        <fullName evidence="5">Non-ribosomal peptide synthetase</fullName>
    </submittedName>
</protein>
<dbReference type="PROSITE" id="PS50075">
    <property type="entry name" value="CARRIER"/>
    <property type="match status" value="1"/>
</dbReference>
<dbReference type="SMART" id="SM00823">
    <property type="entry name" value="PKS_PP"/>
    <property type="match status" value="1"/>
</dbReference>
<dbReference type="PROSITE" id="PS00012">
    <property type="entry name" value="PHOSPHOPANTETHEINE"/>
    <property type="match status" value="1"/>
</dbReference>
<dbReference type="Gene3D" id="3.30.300.30">
    <property type="match status" value="1"/>
</dbReference>
<dbReference type="InterPro" id="IPR025110">
    <property type="entry name" value="AMP-bd_C"/>
</dbReference>
<dbReference type="Gene3D" id="1.10.1200.10">
    <property type="entry name" value="ACP-like"/>
    <property type="match status" value="1"/>
</dbReference>
<evidence type="ECO:0000313" key="5">
    <source>
        <dbReference type="EMBL" id="MDJ1131415.1"/>
    </source>
</evidence>
<feature type="region of interest" description="Disordered" evidence="3">
    <location>
        <begin position="1"/>
        <end position="36"/>
    </location>
</feature>
<dbReference type="Pfam" id="PF13193">
    <property type="entry name" value="AMP-binding_C"/>
    <property type="match status" value="1"/>
</dbReference>
<dbReference type="InterPro" id="IPR036736">
    <property type="entry name" value="ACP-like_sf"/>
</dbReference>
<dbReference type="RefSeq" id="WP_274039235.1">
    <property type="nucleotide sequence ID" value="NZ_JANCPR020000004.1"/>
</dbReference>
<dbReference type="InterPro" id="IPR000873">
    <property type="entry name" value="AMP-dep_synth/lig_dom"/>
</dbReference>
<dbReference type="Pfam" id="PF00550">
    <property type="entry name" value="PP-binding"/>
    <property type="match status" value="1"/>
</dbReference>
<dbReference type="InterPro" id="IPR006162">
    <property type="entry name" value="Ppantetheine_attach_site"/>
</dbReference>
<sequence length="651" mass="68359">MNARTVRTADDPQAAPLSTACGPPLPPPPAPGESPLDWYSSWARASPDAPAVDWGAAAWTYGQLDAASEQLSQALHDRVRPGGVVGACLDRSPALVALAVATARLGAVYLPLGADPPPARVAALAARLPFAALVTPRGSPAPLPGGTGRRVALPPPAFPELEVRLFHDGEGAQRTRTACAGAYYAVLTSGSTGRPHAVGVGHASLGALLRWAGAEYAIGPGTRMGLFVRPGFDPHLLELWSALAHGAALCVPPRDAVPESVSELFDWWRTARVTHTIVPTPLAELVFSARWPRGLAMRHLFTGGDRLSAWPPRDVTATVHNHYGPAEGTVLSVSHPLLRRADQAGGQAPPIGSPIGGVVVGVIGPDGRLVPRGQPGELVLGGTGLSLGYLGQPELTAERFTAPPPGMGDGTRAAHRVDRVYRTGDRVRMREDGVLDFLGRLDLQVKASGVRVEPAEVEAALERAPGVRRAVVVAPPGGGGQRLVAFVCPAPGAAPPAESELLQLCRDLVPEPAVPARVRFIDELPHTPNGKVDRAALSRDATTRDATTGAAPPHMAPSHADQQDQQDKGEEGDEGDTLRFLADTCVRLLGVTAVRPTDNFLALGGNSLTAMRLVSAVESVYRLNLRVTQVLRQPDLASLARYIEQESERAG</sequence>
<dbReference type="SUPFAM" id="SSF56801">
    <property type="entry name" value="Acetyl-CoA synthetase-like"/>
    <property type="match status" value="1"/>
</dbReference>
<dbReference type="Gene3D" id="3.40.50.12780">
    <property type="entry name" value="N-terminal domain of ligase-like"/>
    <property type="match status" value="1"/>
</dbReference>
<evidence type="ECO:0000256" key="1">
    <source>
        <dbReference type="ARBA" id="ARBA00022450"/>
    </source>
</evidence>